<sequence length="460" mass="51521">MSGRIRWLVAGAGFTGAVVAERIARTRGERVLIVDRRDHLAGNAFDFTDEAGNIIHKYGPHIFHTGSDRIWDYLSQFTGWRPYVHRTMVAIGDHLVTLPFNLDSLHQIFPGRDADMISAALVAEHGFGRRVTIGKLLDSSTPTIIEFAHFLRDNVYLNYVRKQWDLDPEELSPSVLARLPVSISHDDRYFQSRHQAMPVEGYAALFERMLAHPKIEVALRTEFSDVRADHPTARVVYTGPIDAYFDHRYGELPYRSVRFDLSFAARKNIQPVGTISYPGAAGYTRITDLSHITGQINGSVLVKEFPEAYARGRNEPFYPVPTPQSAQMLRPYVEAARKLRGKVWFAGRLGDYAYYNMDQACGRAMALVDKEPRWRSMTLRRARCPWHIAAHHGCAAAMAHCRHVPPWRGAQSAQGCLEMILGCVKPQASGGPRAAILVGCGQPHRSAPIATQRAPSPQGE</sequence>
<dbReference type="EC" id="5.4.99.9" evidence="7"/>
<proteinExistence type="inferred from homology"/>
<feature type="domain" description="UDP-galactopyranose mutase C-terminal" evidence="6">
    <location>
        <begin position="155"/>
        <end position="354"/>
    </location>
</feature>
<evidence type="ECO:0000256" key="5">
    <source>
        <dbReference type="ARBA" id="ARBA00023235"/>
    </source>
</evidence>
<accession>A0ABY7C729</accession>
<evidence type="ECO:0000256" key="2">
    <source>
        <dbReference type="ARBA" id="ARBA00009321"/>
    </source>
</evidence>
<comment type="similarity">
    <text evidence="2">Belongs to the UDP-galactopyranose/dTDP-fucopyranose mutase family.</text>
</comment>
<evidence type="ECO:0000256" key="3">
    <source>
        <dbReference type="ARBA" id="ARBA00022630"/>
    </source>
</evidence>
<name>A0ABY7C729_9HYPH</name>
<keyword evidence="3" id="KW-0285">Flavoprotein</keyword>
<dbReference type="InterPro" id="IPR004379">
    <property type="entry name" value="UDP-GALP_mutase"/>
</dbReference>
<dbReference type="Pfam" id="PF03275">
    <property type="entry name" value="GLF"/>
    <property type="match status" value="1"/>
</dbReference>
<keyword evidence="4" id="KW-0274">FAD</keyword>
<dbReference type="EMBL" id="CP114029">
    <property type="protein sequence ID" value="WAP69635.1"/>
    <property type="molecule type" value="Genomic_DNA"/>
</dbReference>
<dbReference type="SUPFAM" id="SSF51971">
    <property type="entry name" value="Nucleotide-binding domain"/>
    <property type="match status" value="1"/>
</dbReference>
<dbReference type="Pfam" id="PF13450">
    <property type="entry name" value="NAD_binding_8"/>
    <property type="match status" value="1"/>
</dbReference>
<evidence type="ECO:0000256" key="1">
    <source>
        <dbReference type="ARBA" id="ARBA00001974"/>
    </source>
</evidence>
<reference evidence="7" key="1">
    <citation type="submission" date="2022-12" db="EMBL/GenBank/DDBJ databases">
        <title>Jiella pelagia sp. nov., isolated from phosphonate enriched culture of Northwest Pacific surface seawater.</title>
        <authorList>
            <person name="Shin D.Y."/>
            <person name="Hwang C.Y."/>
        </authorList>
    </citation>
    <scope>NUCLEOTIDE SEQUENCE</scope>
    <source>
        <strain evidence="7">HL-NP1</strain>
    </source>
</reference>
<gene>
    <name evidence="7" type="primary">glf</name>
    <name evidence="7" type="ORF">OH818_05275</name>
</gene>
<evidence type="ECO:0000256" key="4">
    <source>
        <dbReference type="ARBA" id="ARBA00022827"/>
    </source>
</evidence>
<evidence type="ECO:0000313" key="7">
    <source>
        <dbReference type="EMBL" id="WAP69635.1"/>
    </source>
</evidence>
<keyword evidence="5 7" id="KW-0413">Isomerase</keyword>
<dbReference type="GO" id="GO:0008767">
    <property type="term" value="F:UDP-galactopyranose mutase activity"/>
    <property type="evidence" value="ECO:0007669"/>
    <property type="project" value="UniProtKB-EC"/>
</dbReference>
<dbReference type="PANTHER" id="PTHR21197">
    <property type="entry name" value="UDP-GALACTOPYRANOSE MUTASE"/>
    <property type="match status" value="1"/>
</dbReference>
<dbReference type="NCBIfam" id="TIGR00031">
    <property type="entry name" value="UDP-GALP_mutase"/>
    <property type="match status" value="1"/>
</dbReference>
<dbReference type="RefSeq" id="WP_268882071.1">
    <property type="nucleotide sequence ID" value="NZ_CP114029.1"/>
</dbReference>
<evidence type="ECO:0000259" key="6">
    <source>
        <dbReference type="Pfam" id="PF03275"/>
    </source>
</evidence>
<dbReference type="Proteomes" id="UP001164020">
    <property type="component" value="Chromosome"/>
</dbReference>
<comment type="cofactor">
    <cofactor evidence="1">
        <name>FAD</name>
        <dbReference type="ChEBI" id="CHEBI:57692"/>
    </cofactor>
</comment>
<organism evidence="7 8">
    <name type="scientific">Jiella pelagia</name>
    <dbReference type="NCBI Taxonomy" id="2986949"/>
    <lineage>
        <taxon>Bacteria</taxon>
        <taxon>Pseudomonadati</taxon>
        <taxon>Pseudomonadota</taxon>
        <taxon>Alphaproteobacteria</taxon>
        <taxon>Hyphomicrobiales</taxon>
        <taxon>Aurantimonadaceae</taxon>
        <taxon>Jiella</taxon>
    </lineage>
</organism>
<keyword evidence="8" id="KW-1185">Reference proteome</keyword>
<dbReference type="SUPFAM" id="SSF54373">
    <property type="entry name" value="FAD-linked reductases, C-terminal domain"/>
    <property type="match status" value="1"/>
</dbReference>
<evidence type="ECO:0000313" key="8">
    <source>
        <dbReference type="Proteomes" id="UP001164020"/>
    </source>
</evidence>
<protein>
    <submittedName>
        <fullName evidence="7">UDP-galactopyranose mutase</fullName>
        <ecNumber evidence="7">5.4.99.9</ecNumber>
    </submittedName>
</protein>
<dbReference type="Gene3D" id="3.40.50.720">
    <property type="entry name" value="NAD(P)-binding Rossmann-like Domain"/>
    <property type="match status" value="3"/>
</dbReference>
<dbReference type="InterPro" id="IPR015899">
    <property type="entry name" value="UDP-GalPyranose_mutase_C"/>
</dbReference>
<dbReference type="PANTHER" id="PTHR21197:SF0">
    <property type="entry name" value="UDP-GALACTOPYRANOSE MUTASE"/>
    <property type="match status" value="1"/>
</dbReference>